<dbReference type="OrthoDB" id="6637351at2"/>
<evidence type="ECO:0000313" key="2">
    <source>
        <dbReference type="EMBL" id="KAB1160355.1"/>
    </source>
</evidence>
<sequence>MNITDGIERVSLNKLDKFVKKYNLNLPNSYLEFILQNNGGYPDKSNFYSKKVDLEFDFDFFYSIDLDYQNKDVLDALHDLVTVNEIIDNYQIEERELPAFLYPFGQNSGGAVYCISTRKQDYGFVYLHYWDGSELQYITDSFTNFIDNIK</sequence>
<dbReference type="Pfam" id="PF09346">
    <property type="entry name" value="SMI1_KNR4"/>
    <property type="match status" value="1"/>
</dbReference>
<evidence type="ECO:0000259" key="1">
    <source>
        <dbReference type="SMART" id="SM00860"/>
    </source>
</evidence>
<dbReference type="InterPro" id="IPR037883">
    <property type="entry name" value="Knr4/Smi1-like_sf"/>
</dbReference>
<comment type="caution">
    <text evidence="2">The sequence shown here is derived from an EMBL/GenBank/DDBJ whole genome shotgun (WGS) entry which is preliminary data.</text>
</comment>
<dbReference type="AlphaFoldDB" id="A0A7J5ART8"/>
<reference evidence="2 3" key="1">
    <citation type="submission" date="2019-09" db="EMBL/GenBank/DDBJ databases">
        <authorList>
            <person name="Cao W.R."/>
        </authorList>
    </citation>
    <scope>NUCLEOTIDE SEQUENCE [LARGE SCALE GENOMIC DNA]</scope>
    <source>
        <strain evidence="3">a4</strain>
    </source>
</reference>
<dbReference type="SUPFAM" id="SSF160631">
    <property type="entry name" value="SMI1/KNR4-like"/>
    <property type="match status" value="1"/>
</dbReference>
<dbReference type="SMART" id="SM00860">
    <property type="entry name" value="SMI1_KNR4"/>
    <property type="match status" value="1"/>
</dbReference>
<feature type="domain" description="Knr4/Smi1-like" evidence="1">
    <location>
        <begin position="9"/>
        <end position="148"/>
    </location>
</feature>
<name>A0A7J5ART8_9FLAO</name>
<organism evidence="2 3">
    <name type="scientific">Tenacibaculum aiptasiae</name>
    <dbReference type="NCBI Taxonomy" id="426481"/>
    <lineage>
        <taxon>Bacteria</taxon>
        <taxon>Pseudomonadati</taxon>
        <taxon>Bacteroidota</taxon>
        <taxon>Flavobacteriia</taxon>
        <taxon>Flavobacteriales</taxon>
        <taxon>Flavobacteriaceae</taxon>
        <taxon>Tenacibaculum</taxon>
    </lineage>
</organism>
<proteinExistence type="predicted"/>
<dbReference type="EMBL" id="WAAU01000003">
    <property type="protein sequence ID" value="KAB1160355.1"/>
    <property type="molecule type" value="Genomic_DNA"/>
</dbReference>
<keyword evidence="3" id="KW-1185">Reference proteome</keyword>
<accession>A0A7J5ART8</accession>
<protein>
    <submittedName>
        <fullName evidence="2">SMI1/KNR4 family protein</fullName>
    </submittedName>
</protein>
<dbReference type="RefSeq" id="WP_150897984.1">
    <property type="nucleotide sequence ID" value="NZ_WAAU01000003.1"/>
</dbReference>
<dbReference type="Gene3D" id="3.40.1580.10">
    <property type="entry name" value="SMI1/KNR4-like"/>
    <property type="match status" value="1"/>
</dbReference>
<evidence type="ECO:0000313" key="3">
    <source>
        <dbReference type="Proteomes" id="UP000467305"/>
    </source>
</evidence>
<dbReference type="InterPro" id="IPR018958">
    <property type="entry name" value="Knr4/Smi1-like_dom"/>
</dbReference>
<gene>
    <name evidence="2" type="ORF">F7018_00315</name>
</gene>
<dbReference type="Proteomes" id="UP000467305">
    <property type="component" value="Unassembled WGS sequence"/>
</dbReference>